<dbReference type="EMBL" id="GBRH01279032">
    <property type="protein sequence ID" value="JAD18863.1"/>
    <property type="molecule type" value="Transcribed_RNA"/>
</dbReference>
<reference evidence="1" key="2">
    <citation type="journal article" date="2015" name="Data Brief">
        <title>Shoot transcriptome of the giant reed, Arundo donax.</title>
        <authorList>
            <person name="Barrero R.A."/>
            <person name="Guerrero F.D."/>
            <person name="Moolhuijzen P."/>
            <person name="Goolsby J.A."/>
            <person name="Tidwell J."/>
            <person name="Bellgard S.E."/>
            <person name="Bellgard M.I."/>
        </authorList>
    </citation>
    <scope>NUCLEOTIDE SEQUENCE</scope>
    <source>
        <tissue evidence="1">Shoot tissue taken approximately 20 cm above the soil surface</tissue>
    </source>
</reference>
<accession>A0A0A8Y1D8</accession>
<sequence>MNSQVNVDEAFPCCRNNAASYQLTIHMNSQQDFEMLLNW</sequence>
<evidence type="ECO:0000313" key="1">
    <source>
        <dbReference type="EMBL" id="JAD18863.1"/>
    </source>
</evidence>
<reference evidence="1" key="1">
    <citation type="submission" date="2014-09" db="EMBL/GenBank/DDBJ databases">
        <authorList>
            <person name="Magalhaes I.L.F."/>
            <person name="Oliveira U."/>
            <person name="Santos F.R."/>
            <person name="Vidigal T.H.D.A."/>
            <person name="Brescovit A.D."/>
            <person name="Santos A.J."/>
        </authorList>
    </citation>
    <scope>NUCLEOTIDE SEQUENCE</scope>
    <source>
        <tissue evidence="1">Shoot tissue taken approximately 20 cm above the soil surface</tissue>
    </source>
</reference>
<dbReference type="AlphaFoldDB" id="A0A0A8Y1D8"/>
<organism evidence="1">
    <name type="scientific">Arundo donax</name>
    <name type="common">Giant reed</name>
    <name type="synonym">Donax arundinaceus</name>
    <dbReference type="NCBI Taxonomy" id="35708"/>
    <lineage>
        <taxon>Eukaryota</taxon>
        <taxon>Viridiplantae</taxon>
        <taxon>Streptophyta</taxon>
        <taxon>Embryophyta</taxon>
        <taxon>Tracheophyta</taxon>
        <taxon>Spermatophyta</taxon>
        <taxon>Magnoliopsida</taxon>
        <taxon>Liliopsida</taxon>
        <taxon>Poales</taxon>
        <taxon>Poaceae</taxon>
        <taxon>PACMAD clade</taxon>
        <taxon>Arundinoideae</taxon>
        <taxon>Arundineae</taxon>
        <taxon>Arundo</taxon>
    </lineage>
</organism>
<protein>
    <submittedName>
        <fullName evidence="1">Uncharacterized protein</fullName>
    </submittedName>
</protein>
<name>A0A0A8Y1D8_ARUDO</name>
<proteinExistence type="predicted"/>